<feature type="compositionally biased region" description="Low complexity" evidence="1">
    <location>
        <begin position="30"/>
        <end position="41"/>
    </location>
</feature>
<feature type="region of interest" description="Disordered" evidence="1">
    <location>
        <begin position="1"/>
        <end position="48"/>
    </location>
</feature>
<keyword evidence="3" id="KW-1185">Reference proteome</keyword>
<reference evidence="2 3" key="1">
    <citation type="submission" date="2024-04" db="EMBL/GenBank/DDBJ databases">
        <authorList>
            <person name="Fracassetti M."/>
        </authorList>
    </citation>
    <scope>NUCLEOTIDE SEQUENCE [LARGE SCALE GENOMIC DNA]</scope>
</reference>
<gene>
    <name evidence="2" type="ORF">LTRI10_LOCUS40475</name>
</gene>
<dbReference type="Proteomes" id="UP001497516">
    <property type="component" value="Chromosome 7"/>
</dbReference>
<evidence type="ECO:0000313" key="3">
    <source>
        <dbReference type="Proteomes" id="UP001497516"/>
    </source>
</evidence>
<organism evidence="2 3">
    <name type="scientific">Linum trigynum</name>
    <dbReference type="NCBI Taxonomy" id="586398"/>
    <lineage>
        <taxon>Eukaryota</taxon>
        <taxon>Viridiplantae</taxon>
        <taxon>Streptophyta</taxon>
        <taxon>Embryophyta</taxon>
        <taxon>Tracheophyta</taxon>
        <taxon>Spermatophyta</taxon>
        <taxon>Magnoliopsida</taxon>
        <taxon>eudicotyledons</taxon>
        <taxon>Gunneridae</taxon>
        <taxon>Pentapetalae</taxon>
        <taxon>rosids</taxon>
        <taxon>fabids</taxon>
        <taxon>Malpighiales</taxon>
        <taxon>Linaceae</taxon>
        <taxon>Linum</taxon>
    </lineage>
</organism>
<feature type="compositionally biased region" description="Pro residues" evidence="1">
    <location>
        <begin position="12"/>
        <end position="21"/>
    </location>
</feature>
<evidence type="ECO:0000313" key="2">
    <source>
        <dbReference type="EMBL" id="CAL1400340.1"/>
    </source>
</evidence>
<sequence length="109" mass="11220">MDLPPTEQAVGPDPPSKPIPVEPDHPTGDAPNNLAPATAPTSDFENSSGAPLNIIIVRDGGTPSLLPTPLTMRFPQAAPFAGSPTTPSLPKKLASMTLVPSLLVTPPIR</sequence>
<protein>
    <submittedName>
        <fullName evidence="2">Uncharacterized protein</fullName>
    </submittedName>
</protein>
<evidence type="ECO:0000256" key="1">
    <source>
        <dbReference type="SAM" id="MobiDB-lite"/>
    </source>
</evidence>
<dbReference type="AlphaFoldDB" id="A0AAV2FSB2"/>
<dbReference type="EMBL" id="OZ034820">
    <property type="protein sequence ID" value="CAL1400340.1"/>
    <property type="molecule type" value="Genomic_DNA"/>
</dbReference>
<name>A0AAV2FSB2_9ROSI</name>
<proteinExistence type="predicted"/>
<accession>A0AAV2FSB2</accession>